<keyword evidence="1" id="KW-0472">Membrane</keyword>
<name>A0A2T5G4S2_HYDSH</name>
<organism evidence="2 3">
    <name type="scientific">Hydrogenibacillus schlegelii</name>
    <name type="common">Bacillus schlegelii</name>
    <dbReference type="NCBI Taxonomy" id="1484"/>
    <lineage>
        <taxon>Bacteria</taxon>
        <taxon>Bacillati</taxon>
        <taxon>Bacillota</taxon>
        <taxon>Bacilli</taxon>
        <taxon>Bacillales</taxon>
        <taxon>Bacillales Family X. Incertae Sedis</taxon>
        <taxon>Hydrogenibacillus</taxon>
    </lineage>
</organism>
<feature type="transmembrane region" description="Helical" evidence="1">
    <location>
        <begin position="6"/>
        <end position="27"/>
    </location>
</feature>
<dbReference type="Proteomes" id="UP000244180">
    <property type="component" value="Unassembled WGS sequence"/>
</dbReference>
<dbReference type="RefSeq" id="WP_273000707.1">
    <property type="nucleotide sequence ID" value="NZ_PEBV01000050.1"/>
</dbReference>
<sequence length="208" mass="23517">MTLYWFITFPMLVVLALLIFEAAYIVYARQTAERYLQAAAQAGLATARLVPQGVPVIAEGDRVTRVDIDLSNVAIQLDRTLARRAVVDTLKRNFEATGWGTRKDDTQRPVRMDIDRLLVIPLSSHRTDSIIFSKALDRPRTTYNDDDVLLLRGEITVRTPLVATFYNAVFKRELGVPAEITMPVEARAQIRFRVGQNVSTDFPPIEVR</sequence>
<dbReference type="EMBL" id="PEBV01000050">
    <property type="protein sequence ID" value="PTQ51165.1"/>
    <property type="molecule type" value="Genomic_DNA"/>
</dbReference>
<keyword evidence="1" id="KW-1133">Transmembrane helix</keyword>
<protein>
    <submittedName>
        <fullName evidence="2">Uncharacterized protein</fullName>
    </submittedName>
</protein>
<comment type="caution">
    <text evidence="2">The sequence shown here is derived from an EMBL/GenBank/DDBJ whole genome shotgun (WGS) entry which is preliminary data.</text>
</comment>
<evidence type="ECO:0000256" key="1">
    <source>
        <dbReference type="SAM" id="Phobius"/>
    </source>
</evidence>
<dbReference type="AlphaFoldDB" id="A0A2T5G4S2"/>
<gene>
    <name evidence="2" type="ORF">HSCHL_1457</name>
</gene>
<reference evidence="2 3" key="1">
    <citation type="submission" date="2017-08" db="EMBL/GenBank/DDBJ databases">
        <title>Burning lignite coal seam in the remote Altai Mountains harbors a hydrogen-driven thermophilic microbial community.</title>
        <authorList>
            <person name="Kadnikov V.V."/>
            <person name="Mardanov A.V."/>
            <person name="Ivasenko D."/>
            <person name="Beletsky A.V."/>
            <person name="Karnachuk O.V."/>
            <person name="Ravin N.V."/>
        </authorList>
    </citation>
    <scope>NUCLEOTIDE SEQUENCE [LARGE SCALE GENOMIC DNA]</scope>
    <source>
        <strain evidence="2">AL33</strain>
    </source>
</reference>
<evidence type="ECO:0000313" key="3">
    <source>
        <dbReference type="Proteomes" id="UP000244180"/>
    </source>
</evidence>
<proteinExistence type="predicted"/>
<keyword evidence="1" id="KW-0812">Transmembrane</keyword>
<accession>A0A2T5G4S2</accession>
<evidence type="ECO:0000313" key="2">
    <source>
        <dbReference type="EMBL" id="PTQ51165.1"/>
    </source>
</evidence>